<organism evidence="1 2">
    <name type="scientific">Aliivibrio wodanis</name>
    <dbReference type="NCBI Taxonomy" id="80852"/>
    <lineage>
        <taxon>Bacteria</taxon>
        <taxon>Pseudomonadati</taxon>
        <taxon>Pseudomonadota</taxon>
        <taxon>Gammaproteobacteria</taxon>
        <taxon>Vibrionales</taxon>
        <taxon>Vibrionaceae</taxon>
        <taxon>Aliivibrio</taxon>
    </lineage>
</organism>
<dbReference type="Proteomes" id="UP000032427">
    <property type="component" value="Chromosome 1"/>
</dbReference>
<dbReference type="GeneID" id="28539665"/>
<dbReference type="KEGG" id="awd:AWOD_I_0135"/>
<dbReference type="OrthoDB" id="6350315at2"/>
<dbReference type="AlphaFoldDB" id="A0A090ILZ9"/>
<dbReference type="STRING" id="80852.AWOD_I_0135"/>
<evidence type="ECO:0000313" key="1">
    <source>
        <dbReference type="EMBL" id="CED70233.1"/>
    </source>
</evidence>
<dbReference type="PATRIC" id="fig|80852.17.peg.138"/>
<proteinExistence type="predicted"/>
<dbReference type="EMBL" id="LN554846">
    <property type="protein sequence ID" value="CED70233.1"/>
    <property type="molecule type" value="Genomic_DNA"/>
</dbReference>
<keyword evidence="2" id="KW-1185">Reference proteome</keyword>
<evidence type="ECO:0000313" key="2">
    <source>
        <dbReference type="Proteomes" id="UP000032427"/>
    </source>
</evidence>
<protein>
    <recommendedName>
        <fullName evidence="3">Glycosyltransferase 52 family protein</fullName>
    </recommendedName>
</protein>
<gene>
    <name evidence="1" type="ORF">AWOD_I_0135</name>
</gene>
<reference evidence="2" key="1">
    <citation type="submission" date="2014-09" db="EMBL/GenBank/DDBJ databases">
        <authorList>
            <person name="Hjerde E."/>
        </authorList>
    </citation>
    <scope>NUCLEOTIDE SEQUENCE [LARGE SCALE GENOMIC DNA]</scope>
    <source>
        <strain evidence="2">06/09/139</strain>
    </source>
</reference>
<name>A0A090ILZ9_9GAMM</name>
<dbReference type="HOGENOM" id="CLU_839221_0_0_6"/>
<accession>A0A090ILZ9</accession>
<evidence type="ECO:0008006" key="3">
    <source>
        <dbReference type="Google" id="ProtNLM"/>
    </source>
</evidence>
<sequence length="344" mass="39893">MNIFLTTSPLQLICAIEAKSTYNTINNILIIRDEKSNSGKKQIHELLDKNEWDHVIHLKRSNKIWNTSKIIWALKKINPSLNFENFFLADYFAWRSNVILNNISITNEIIIDDGINTIQTYNYLLSKNNETHRNKFLRDLLMSLIGIKKPRLIYPRDNLSLFTIFELEKSHIKVINNNFLQLKNKLDSHNTYKENEKVGFIGQGLVNSRGMNIDDYLSLIKCVIKKHPNGIIYFPHRSEPLEVQCKIKEIDNVIYHQSKRPLEFEIAKENIKLSAIYGITSAASFTINKIYKDLPVFDIVVPVSMYGMSQLGTSLQSLQQYIALPIADLPDWDSYNQNNTLHFS</sequence>